<name>A0ABS7QRQ5_9ACTN</name>
<dbReference type="Gene3D" id="3.30.420.40">
    <property type="match status" value="2"/>
</dbReference>
<comment type="similarity">
    <text evidence="1">Belongs to the ROK (NagC/XylR) family.</text>
</comment>
<comment type="caution">
    <text evidence="2">The sequence shown here is derived from an EMBL/GenBank/DDBJ whole genome shotgun (WGS) entry which is preliminary data.</text>
</comment>
<dbReference type="RefSeq" id="WP_222974925.1">
    <property type="nucleotide sequence ID" value="NZ_JAINVZ010000003.1"/>
</dbReference>
<dbReference type="InterPro" id="IPR000600">
    <property type="entry name" value="ROK"/>
</dbReference>
<dbReference type="Pfam" id="PF00480">
    <property type="entry name" value="ROK"/>
    <property type="match status" value="1"/>
</dbReference>
<accession>A0ABS7QRQ5</accession>
<dbReference type="InterPro" id="IPR043129">
    <property type="entry name" value="ATPase_NBD"/>
</dbReference>
<evidence type="ECO:0000256" key="1">
    <source>
        <dbReference type="ARBA" id="ARBA00006479"/>
    </source>
</evidence>
<gene>
    <name evidence="2" type="ORF">K7472_06475</name>
</gene>
<organism evidence="2 3">
    <name type="scientific">Streptantibioticus parmotrematis</name>
    <dbReference type="NCBI Taxonomy" id="2873249"/>
    <lineage>
        <taxon>Bacteria</taxon>
        <taxon>Bacillati</taxon>
        <taxon>Actinomycetota</taxon>
        <taxon>Actinomycetes</taxon>
        <taxon>Kitasatosporales</taxon>
        <taxon>Streptomycetaceae</taxon>
        <taxon>Streptantibioticus</taxon>
    </lineage>
</organism>
<dbReference type="PANTHER" id="PTHR18964:SF149">
    <property type="entry name" value="BIFUNCTIONAL UDP-N-ACETYLGLUCOSAMINE 2-EPIMERASE_N-ACETYLMANNOSAMINE KINASE"/>
    <property type="match status" value="1"/>
</dbReference>
<dbReference type="PANTHER" id="PTHR18964">
    <property type="entry name" value="ROK (REPRESSOR, ORF, KINASE) FAMILY"/>
    <property type="match status" value="1"/>
</dbReference>
<dbReference type="Proteomes" id="UP001198565">
    <property type="component" value="Unassembled WGS sequence"/>
</dbReference>
<sequence length="320" mass="32664">MSDGTRQDGERDFVLGIDFGGTKVAVAAADRTGRVLRSLRLDTRAADGAAQAVERALRAAREMREALETEGGRCVAAGAVSPGVVHEDRIPFAPNVPGWEDLRLRHLTSEALELEVVACANDVKAGGLAEARWGALRDADPGIFLSLGTGIGAAVVVGGRVLGGAHGAAGEIGYLLRDASDTAGVASGRAPLEEYASGIGLARRGSSTLGEPATAAGLFASADARARALVADALDQLAVHVANLAITVDPARIAVGGGMMASAERVLPALERRLKEFVPFPPDLVPARYVQDSALRGALALALDATGGSRTPSTGAEPPA</sequence>
<reference evidence="2 3" key="1">
    <citation type="submission" date="2021-08" db="EMBL/GenBank/DDBJ databases">
        <title>Streptomyces sp. PTM05 isolated from lichen.</title>
        <authorList>
            <person name="Somphong A."/>
            <person name="Phongsopitanun W."/>
            <person name="Tanasupawat S."/>
        </authorList>
    </citation>
    <scope>NUCLEOTIDE SEQUENCE [LARGE SCALE GENOMIC DNA]</scope>
    <source>
        <strain evidence="2 3">Ptm05</strain>
    </source>
</reference>
<proteinExistence type="inferred from homology"/>
<evidence type="ECO:0000313" key="3">
    <source>
        <dbReference type="Proteomes" id="UP001198565"/>
    </source>
</evidence>
<dbReference type="SUPFAM" id="SSF53067">
    <property type="entry name" value="Actin-like ATPase domain"/>
    <property type="match status" value="1"/>
</dbReference>
<evidence type="ECO:0000313" key="2">
    <source>
        <dbReference type="EMBL" id="MBY8884489.1"/>
    </source>
</evidence>
<keyword evidence="3" id="KW-1185">Reference proteome</keyword>
<dbReference type="EMBL" id="JAINVZ010000003">
    <property type="protein sequence ID" value="MBY8884489.1"/>
    <property type="molecule type" value="Genomic_DNA"/>
</dbReference>
<protein>
    <submittedName>
        <fullName evidence="2">ROK family protein</fullName>
    </submittedName>
</protein>